<gene>
    <name evidence="1" type="ORF">J2S74_004308</name>
</gene>
<accession>A0ABU0A1N2</accession>
<name>A0ABU0A1N2_9BACI</name>
<protein>
    <recommendedName>
        <fullName evidence="3">ABM domain-containing protein</fullName>
    </recommendedName>
</protein>
<evidence type="ECO:0000313" key="2">
    <source>
        <dbReference type="Proteomes" id="UP001230005"/>
    </source>
</evidence>
<reference evidence="1 2" key="1">
    <citation type="submission" date="2023-07" db="EMBL/GenBank/DDBJ databases">
        <title>Genomic Encyclopedia of Type Strains, Phase IV (KMG-IV): sequencing the most valuable type-strain genomes for metagenomic binning, comparative biology and taxonomic classification.</title>
        <authorList>
            <person name="Goeker M."/>
        </authorList>
    </citation>
    <scope>NUCLEOTIDE SEQUENCE [LARGE SCALE GENOMIC DNA]</scope>
    <source>
        <strain evidence="1 2">DSM 9768</strain>
    </source>
</reference>
<dbReference type="EMBL" id="JAUSUG010000020">
    <property type="protein sequence ID" value="MDQ0256886.1"/>
    <property type="molecule type" value="Genomic_DNA"/>
</dbReference>
<proteinExistence type="predicted"/>
<keyword evidence="2" id="KW-1185">Reference proteome</keyword>
<dbReference type="RefSeq" id="WP_307329705.1">
    <property type="nucleotide sequence ID" value="NZ_JAUSUG010000020.1"/>
</dbReference>
<evidence type="ECO:0000313" key="1">
    <source>
        <dbReference type="EMBL" id="MDQ0256886.1"/>
    </source>
</evidence>
<sequence>MNRPLQIFMEYKIKDDSVETYEGAMKKVLKALEENEASDIHWYKAADQGSLYVEMFKVPTMSHYNEIKEKRRDEQHPVFGHLEKYVDGGLKKVHCWAFIEKN</sequence>
<dbReference type="Proteomes" id="UP001230005">
    <property type="component" value="Unassembled WGS sequence"/>
</dbReference>
<comment type="caution">
    <text evidence="1">The sequence shown here is derived from an EMBL/GenBank/DDBJ whole genome shotgun (WGS) entry which is preliminary data.</text>
</comment>
<organism evidence="1 2">
    <name type="scientific">Evansella vedderi</name>
    <dbReference type="NCBI Taxonomy" id="38282"/>
    <lineage>
        <taxon>Bacteria</taxon>
        <taxon>Bacillati</taxon>
        <taxon>Bacillota</taxon>
        <taxon>Bacilli</taxon>
        <taxon>Bacillales</taxon>
        <taxon>Bacillaceae</taxon>
        <taxon>Evansella</taxon>
    </lineage>
</organism>
<evidence type="ECO:0008006" key="3">
    <source>
        <dbReference type="Google" id="ProtNLM"/>
    </source>
</evidence>